<sequence>MNVPLETREFTHRNLIKKLKVSNNENYGKFSKFSPVRKVKRSSFGRENIFKTGQSKLISKKIPLIKLYNINRDTPKVSNLNDFHRNNNLNVKEPLNSSVNREVDFQVFENLLTSLGKRDNTKNFVSPANVNHKHKVFTSIPFKKRNKIFSTNLNKIKFEGSYYLKDNFKNAIDIIQGRFNSNERKNSREKFENKSSTNELNLFSNKDLFFNVNDKTDIHTFADQNNNLYHESNSEGNLNNSFTKNKELIFPRDTQLFSLNYSDKNLSLKLNLQGRIINLQVLTQFSIYPDLSSELASIIRSHGFIPGKLYIKSKKVNHTLTPELKDKLELKV</sequence>
<reference evidence="1 2" key="1">
    <citation type="submission" date="2017-05" db="EMBL/GenBank/DDBJ databases">
        <authorList>
            <person name="Varghese N."/>
            <person name="Submissions S."/>
        </authorList>
    </citation>
    <scope>NUCLEOTIDE SEQUENCE [LARGE SCALE GENOMIC DNA]</scope>
    <source>
        <strain evidence="1 2">DSM 16304</strain>
    </source>
</reference>
<name>A0A521CAS9_9BACT</name>
<keyword evidence="2" id="KW-1185">Reference proteome</keyword>
<evidence type="ECO:0000313" key="2">
    <source>
        <dbReference type="Proteomes" id="UP000317315"/>
    </source>
</evidence>
<dbReference type="EMBL" id="FXTM01000011">
    <property type="protein sequence ID" value="SMO56498.1"/>
    <property type="molecule type" value="Genomic_DNA"/>
</dbReference>
<dbReference type="AlphaFoldDB" id="A0A521CAS9"/>
<proteinExistence type="predicted"/>
<protein>
    <submittedName>
        <fullName evidence="1">Uncharacterized protein</fullName>
    </submittedName>
</protein>
<dbReference type="Proteomes" id="UP000317315">
    <property type="component" value="Unassembled WGS sequence"/>
</dbReference>
<gene>
    <name evidence="1" type="ORF">SAMN06269117_11116</name>
</gene>
<accession>A0A521CAS9</accession>
<organism evidence="1 2">
    <name type="scientific">Balnearium lithotrophicum</name>
    <dbReference type="NCBI Taxonomy" id="223788"/>
    <lineage>
        <taxon>Bacteria</taxon>
        <taxon>Pseudomonadati</taxon>
        <taxon>Aquificota</taxon>
        <taxon>Aquificia</taxon>
        <taxon>Desulfurobacteriales</taxon>
        <taxon>Desulfurobacteriaceae</taxon>
        <taxon>Balnearium</taxon>
    </lineage>
</organism>
<evidence type="ECO:0000313" key="1">
    <source>
        <dbReference type="EMBL" id="SMO56498.1"/>
    </source>
</evidence>